<reference evidence="2 3" key="1">
    <citation type="submission" date="2020-08" db="EMBL/GenBank/DDBJ databases">
        <title>Genomic Encyclopedia of Type Strains, Phase IV (KMG-IV): sequencing the most valuable type-strain genomes for metagenomic binning, comparative biology and taxonomic classification.</title>
        <authorList>
            <person name="Goeker M."/>
        </authorList>
    </citation>
    <scope>NUCLEOTIDE SEQUENCE [LARGE SCALE GENOMIC DNA]</scope>
    <source>
        <strain evidence="2 3">DSM 23960</strain>
    </source>
</reference>
<protein>
    <submittedName>
        <fullName evidence="2">Uncharacterized protein</fullName>
    </submittedName>
</protein>
<proteinExistence type="predicted"/>
<keyword evidence="3" id="KW-1185">Reference proteome</keyword>
<evidence type="ECO:0000313" key="3">
    <source>
        <dbReference type="Proteomes" id="UP000529946"/>
    </source>
</evidence>
<feature type="chain" id="PRO_5031531158" evidence="1">
    <location>
        <begin position="19"/>
        <end position="131"/>
    </location>
</feature>
<comment type="caution">
    <text evidence="2">The sequence shown here is derived from an EMBL/GenBank/DDBJ whole genome shotgun (WGS) entry which is preliminary data.</text>
</comment>
<name>A0A7W6JE69_9CAUL</name>
<sequence length="131" mass="13530">MKLLSLIAFPALALSVAACDIDTSALQEIEDTAAQARATADEINTRTDQIQQAVDDPVGALRGVVTANLAKAPTDQPGVYVLTDLQTGCQFLATYAADGTTVSSIAPRVEAAAGGTRQRCIPMPEARAAEG</sequence>
<dbReference type="RefSeq" id="WP_183204558.1">
    <property type="nucleotide sequence ID" value="NZ_BAAAER010000009.1"/>
</dbReference>
<feature type="signal peptide" evidence="1">
    <location>
        <begin position="1"/>
        <end position="18"/>
    </location>
</feature>
<evidence type="ECO:0000313" key="2">
    <source>
        <dbReference type="EMBL" id="MBB4083467.1"/>
    </source>
</evidence>
<dbReference type="Proteomes" id="UP000529946">
    <property type="component" value="Unassembled WGS sequence"/>
</dbReference>
<dbReference type="AlphaFoldDB" id="A0A7W6JE69"/>
<accession>A0A7W6JE69</accession>
<gene>
    <name evidence="2" type="ORF">GGR12_002333</name>
</gene>
<keyword evidence="1" id="KW-0732">Signal</keyword>
<dbReference type="PROSITE" id="PS51257">
    <property type="entry name" value="PROKAR_LIPOPROTEIN"/>
    <property type="match status" value="1"/>
</dbReference>
<organism evidence="2 3">
    <name type="scientific">Brevundimonas lenta</name>
    <dbReference type="NCBI Taxonomy" id="424796"/>
    <lineage>
        <taxon>Bacteria</taxon>
        <taxon>Pseudomonadati</taxon>
        <taxon>Pseudomonadota</taxon>
        <taxon>Alphaproteobacteria</taxon>
        <taxon>Caulobacterales</taxon>
        <taxon>Caulobacteraceae</taxon>
        <taxon>Brevundimonas</taxon>
    </lineage>
</organism>
<dbReference type="EMBL" id="JACIDM010000002">
    <property type="protein sequence ID" value="MBB4083467.1"/>
    <property type="molecule type" value="Genomic_DNA"/>
</dbReference>
<evidence type="ECO:0000256" key="1">
    <source>
        <dbReference type="SAM" id="SignalP"/>
    </source>
</evidence>